<dbReference type="RefSeq" id="WP_012177494.1">
    <property type="nucleotide sequence ID" value="NC_009952.1"/>
</dbReference>
<dbReference type="AlphaFoldDB" id="A8LRB2"/>
<keyword evidence="3" id="KW-1185">Reference proteome</keyword>
<feature type="transmembrane region" description="Helical" evidence="1">
    <location>
        <begin position="54"/>
        <end position="73"/>
    </location>
</feature>
<evidence type="ECO:0000256" key="1">
    <source>
        <dbReference type="SAM" id="Phobius"/>
    </source>
</evidence>
<protein>
    <submittedName>
        <fullName evidence="2">Uncharacterized protein</fullName>
    </submittedName>
</protein>
<keyword evidence="1" id="KW-0812">Transmembrane</keyword>
<accession>A8LRB2</accession>
<dbReference type="KEGG" id="dsh:Dshi_0817"/>
<reference evidence="3" key="1">
    <citation type="journal article" date="2010" name="ISME J.">
        <title>The complete genome sequence of the algal symbiont Dinoroseobacter shibae: a hitchhiker's guide to life in the sea.</title>
        <authorList>
            <person name="Wagner-Dobler I."/>
            <person name="Ballhausen B."/>
            <person name="Berger M."/>
            <person name="Brinkhoff T."/>
            <person name="Buchholz I."/>
            <person name="Bunk B."/>
            <person name="Cypionka H."/>
            <person name="Daniel R."/>
            <person name="Drepper T."/>
            <person name="Gerdts G."/>
            <person name="Hahnke S."/>
            <person name="Han C."/>
            <person name="Jahn D."/>
            <person name="Kalhoefer D."/>
            <person name="Kiss H."/>
            <person name="Klenk H.P."/>
            <person name="Kyrpides N."/>
            <person name="Liebl W."/>
            <person name="Liesegang H."/>
            <person name="Meincke L."/>
            <person name="Pati A."/>
            <person name="Petersen J."/>
            <person name="Piekarski T."/>
            <person name="Pommerenke C."/>
            <person name="Pradella S."/>
            <person name="Pukall R."/>
            <person name="Rabus R."/>
            <person name="Stackebrandt E."/>
            <person name="Thole S."/>
            <person name="Thompson L."/>
            <person name="Tielen P."/>
            <person name="Tomasch J."/>
            <person name="von Jan M."/>
            <person name="Wanphrut N."/>
            <person name="Wichels A."/>
            <person name="Zech H."/>
            <person name="Simon M."/>
        </authorList>
    </citation>
    <scope>NUCLEOTIDE SEQUENCE [LARGE SCALE GENOMIC DNA]</scope>
    <source>
        <strain evidence="3">DSM 16493 / NCIMB 14021 / DFL 12</strain>
    </source>
</reference>
<proteinExistence type="predicted"/>
<dbReference type="EMBL" id="CP000830">
    <property type="protein sequence ID" value="ABV92562.1"/>
    <property type="molecule type" value="Genomic_DNA"/>
</dbReference>
<evidence type="ECO:0000313" key="2">
    <source>
        <dbReference type="EMBL" id="ABV92562.1"/>
    </source>
</evidence>
<organism evidence="2 3">
    <name type="scientific">Dinoroseobacter shibae (strain DSM 16493 / NCIMB 14021 / DFL 12)</name>
    <dbReference type="NCBI Taxonomy" id="398580"/>
    <lineage>
        <taxon>Bacteria</taxon>
        <taxon>Pseudomonadati</taxon>
        <taxon>Pseudomonadota</taxon>
        <taxon>Alphaproteobacteria</taxon>
        <taxon>Rhodobacterales</taxon>
        <taxon>Roseobacteraceae</taxon>
        <taxon>Dinoroseobacter</taxon>
    </lineage>
</organism>
<evidence type="ECO:0000313" key="3">
    <source>
        <dbReference type="Proteomes" id="UP000006833"/>
    </source>
</evidence>
<gene>
    <name evidence="2" type="ordered locus">Dshi_0817</name>
</gene>
<sequence>MRRLTWIKARNAAPQYIRAMHRLPLTVFSLIAPTLAGVGVVIGLVGGLTGGMGLVLSAGAGAVVALPVSWAVARALSGPPKTGEDP</sequence>
<keyword evidence="1" id="KW-0472">Membrane</keyword>
<dbReference type="Proteomes" id="UP000006833">
    <property type="component" value="Chromosome"/>
</dbReference>
<keyword evidence="1" id="KW-1133">Transmembrane helix</keyword>
<dbReference type="HOGENOM" id="CLU_2492869_0_0_5"/>
<name>A8LRB2_DINSH</name>
<feature type="transmembrane region" description="Helical" evidence="1">
    <location>
        <begin position="25"/>
        <end position="48"/>
    </location>
</feature>
<dbReference type="STRING" id="398580.Dshi_0817"/>